<dbReference type="GO" id="GO:0005737">
    <property type="term" value="C:cytoplasm"/>
    <property type="evidence" value="ECO:0007669"/>
    <property type="project" value="TreeGrafter"/>
</dbReference>
<name>A0A3N0GMY1_9ACTN</name>
<proteinExistence type="predicted"/>
<dbReference type="SUPFAM" id="SSF53254">
    <property type="entry name" value="Phosphoglycerate mutase-like"/>
    <property type="match status" value="1"/>
</dbReference>
<evidence type="ECO:0000313" key="4">
    <source>
        <dbReference type="Proteomes" id="UP000279994"/>
    </source>
</evidence>
<feature type="active site" description="Proton donor/acceptor" evidence="1">
    <location>
        <position position="137"/>
    </location>
</feature>
<dbReference type="GO" id="GO:0016791">
    <property type="term" value="F:phosphatase activity"/>
    <property type="evidence" value="ECO:0007669"/>
    <property type="project" value="TreeGrafter"/>
</dbReference>
<dbReference type="Pfam" id="PF00300">
    <property type="entry name" value="His_Phos_1"/>
    <property type="match status" value="1"/>
</dbReference>
<dbReference type="InterPro" id="IPR050275">
    <property type="entry name" value="PGM_Phosphatase"/>
</dbReference>
<dbReference type="EMBL" id="RJSF01000040">
    <property type="protein sequence ID" value="RNM13823.1"/>
    <property type="molecule type" value="Genomic_DNA"/>
</dbReference>
<keyword evidence="4" id="KW-1185">Reference proteome</keyword>
<dbReference type="Proteomes" id="UP000279994">
    <property type="component" value="Unassembled WGS sequence"/>
</dbReference>
<comment type="caution">
    <text evidence="3">The sequence shown here is derived from an EMBL/GenBank/DDBJ whole genome shotgun (WGS) entry which is preliminary data.</text>
</comment>
<sequence>MGPDRLRRHRRARAAHRGARVLRARAAVARLPRDRPPARRARLSGRSLGRAPRRPVTRLVLVRHGQTAWNLEGRAQGHTDVGLDETGLAQAEALAPYVAAMAPTALWSSDLTRAQQTATVLASATGLDVRSDRRLREFDAGERAGLTTAEFADTFPEAYASWREGHITGHVPGAETVADVVARMVPALQEIWESTPAGETTVVVAHGACLKVSLLAFLGWPDTLLGTLRGLDNCGWSVLEDDAHGRGIRLASYNETAHPAVHGPDFASDAPVG</sequence>
<evidence type="ECO:0000313" key="3">
    <source>
        <dbReference type="EMBL" id="RNM13823.1"/>
    </source>
</evidence>
<dbReference type="InterPro" id="IPR029033">
    <property type="entry name" value="His_PPase_superfam"/>
</dbReference>
<dbReference type="CDD" id="cd07067">
    <property type="entry name" value="HP_PGM_like"/>
    <property type="match status" value="1"/>
</dbReference>
<dbReference type="SMART" id="SM00855">
    <property type="entry name" value="PGAM"/>
    <property type="match status" value="1"/>
</dbReference>
<reference evidence="3 4" key="1">
    <citation type="submission" date="2018-11" db="EMBL/GenBank/DDBJ databases">
        <authorList>
            <person name="Li F."/>
        </authorList>
    </citation>
    <scope>NUCLEOTIDE SEQUENCE [LARGE SCALE GENOMIC DNA]</scope>
    <source>
        <strain evidence="3 4">Gsoil 818</strain>
    </source>
</reference>
<accession>A0A3N0GMY1</accession>
<protein>
    <submittedName>
        <fullName evidence="3">Histidine phosphatase family protein</fullName>
    </submittedName>
</protein>
<dbReference type="InterPro" id="IPR013078">
    <property type="entry name" value="His_Pase_superF_clade-1"/>
</dbReference>
<feature type="binding site" evidence="2">
    <location>
        <position position="113"/>
    </location>
    <ligand>
        <name>substrate</name>
    </ligand>
</feature>
<dbReference type="PANTHER" id="PTHR48100:SF62">
    <property type="entry name" value="GLUCOSYL-3-PHOSPHOGLYCERATE PHOSPHATASE"/>
    <property type="match status" value="1"/>
</dbReference>
<feature type="binding site" evidence="2">
    <location>
        <begin position="63"/>
        <end position="70"/>
    </location>
    <ligand>
        <name>substrate</name>
    </ligand>
</feature>
<dbReference type="PANTHER" id="PTHR48100">
    <property type="entry name" value="BROAD-SPECIFICITY PHOSPHATASE YOR283W-RELATED"/>
    <property type="match status" value="1"/>
</dbReference>
<dbReference type="Gene3D" id="3.40.50.1240">
    <property type="entry name" value="Phosphoglycerate mutase-like"/>
    <property type="match status" value="1"/>
</dbReference>
<dbReference type="PROSITE" id="PS00175">
    <property type="entry name" value="PG_MUTASE"/>
    <property type="match status" value="1"/>
</dbReference>
<feature type="active site" description="Tele-phosphohistidine intermediate" evidence="1">
    <location>
        <position position="64"/>
    </location>
</feature>
<gene>
    <name evidence="3" type="ORF">EFL26_12705</name>
</gene>
<evidence type="ECO:0000256" key="2">
    <source>
        <dbReference type="PIRSR" id="PIRSR613078-2"/>
    </source>
</evidence>
<dbReference type="InterPro" id="IPR001345">
    <property type="entry name" value="PG/BPGM_mutase_AS"/>
</dbReference>
<dbReference type="AlphaFoldDB" id="A0A3N0GMY1"/>
<dbReference type="OrthoDB" id="4697614at2"/>
<organism evidence="3 4">
    <name type="scientific">Nocardioides pocheonensis</name>
    <dbReference type="NCBI Taxonomy" id="661485"/>
    <lineage>
        <taxon>Bacteria</taxon>
        <taxon>Bacillati</taxon>
        <taxon>Actinomycetota</taxon>
        <taxon>Actinomycetes</taxon>
        <taxon>Propionibacteriales</taxon>
        <taxon>Nocardioidaceae</taxon>
        <taxon>Nocardioides</taxon>
    </lineage>
</organism>
<evidence type="ECO:0000256" key="1">
    <source>
        <dbReference type="PIRSR" id="PIRSR613078-1"/>
    </source>
</evidence>